<gene>
    <name evidence="2" type="ORF">L5515_018957</name>
</gene>
<feature type="transmembrane region" description="Helical" evidence="1">
    <location>
        <begin position="96"/>
        <end position="116"/>
    </location>
</feature>
<organism evidence="2 3">
    <name type="scientific">Caenorhabditis briggsae</name>
    <dbReference type="NCBI Taxonomy" id="6238"/>
    <lineage>
        <taxon>Eukaryota</taxon>
        <taxon>Metazoa</taxon>
        <taxon>Ecdysozoa</taxon>
        <taxon>Nematoda</taxon>
        <taxon>Chromadorea</taxon>
        <taxon>Rhabditida</taxon>
        <taxon>Rhabditina</taxon>
        <taxon>Rhabditomorpha</taxon>
        <taxon>Rhabditoidea</taxon>
        <taxon>Rhabditidae</taxon>
        <taxon>Peloderinae</taxon>
        <taxon>Caenorhabditis</taxon>
    </lineage>
</organism>
<evidence type="ECO:0000313" key="3">
    <source>
        <dbReference type="Proteomes" id="UP000829354"/>
    </source>
</evidence>
<keyword evidence="3" id="KW-1185">Reference proteome</keyword>
<evidence type="ECO:0000256" key="1">
    <source>
        <dbReference type="SAM" id="Phobius"/>
    </source>
</evidence>
<dbReference type="Pfam" id="PF10317">
    <property type="entry name" value="7TM_GPCR_Srd"/>
    <property type="match status" value="1"/>
</dbReference>
<reference evidence="2 3" key="1">
    <citation type="submission" date="2022-04" db="EMBL/GenBank/DDBJ databases">
        <title>Chromosome-level reference genomes for two strains of Caenorhabditis briggsae: an improved platform for comparative genomics.</title>
        <authorList>
            <person name="Stevens L."/>
            <person name="Andersen E."/>
        </authorList>
    </citation>
    <scope>NUCLEOTIDE SEQUENCE [LARGE SCALE GENOMIC DNA]</scope>
    <source>
        <strain evidence="2">VX34</strain>
        <tissue evidence="2">Whole-organism</tissue>
    </source>
</reference>
<dbReference type="InterPro" id="IPR019421">
    <property type="entry name" value="7TM_GPCR_serpentine_rcpt_Srd"/>
</dbReference>
<dbReference type="Proteomes" id="UP000829354">
    <property type="component" value="Chromosome X"/>
</dbReference>
<dbReference type="EMBL" id="CP092625">
    <property type="protein sequence ID" value="UMM43477.1"/>
    <property type="molecule type" value="Genomic_DNA"/>
</dbReference>
<keyword evidence="1" id="KW-0472">Membrane</keyword>
<feature type="transmembrane region" description="Helical" evidence="1">
    <location>
        <begin position="146"/>
        <end position="167"/>
    </location>
</feature>
<sequence>MFHTLQSSAMISTLSAFFTIYMKYDASEYVIPSKRRIGTVAGILISIVAVSVTCEVFLIFMQSWPADIREHYYILNQNLTDYANVGFVDLSVLPSAINYVIINTLVLGIPITAEFLRRKVSSKITPTIDTISESKRSQTRTFLKGLTIQVVLPLFLYVPVFLCQLYTTIASEF</sequence>
<protein>
    <submittedName>
        <fullName evidence="2">Uncharacterized protein</fullName>
    </submittedName>
</protein>
<proteinExistence type="predicted"/>
<dbReference type="AlphaFoldDB" id="A0AAE9FDK3"/>
<keyword evidence="1" id="KW-1133">Transmembrane helix</keyword>
<evidence type="ECO:0000313" key="2">
    <source>
        <dbReference type="EMBL" id="UMM43477.1"/>
    </source>
</evidence>
<name>A0AAE9FDK3_CAEBR</name>
<feature type="transmembrane region" description="Helical" evidence="1">
    <location>
        <begin position="36"/>
        <end position="60"/>
    </location>
</feature>
<feature type="transmembrane region" description="Helical" evidence="1">
    <location>
        <begin position="6"/>
        <end position="24"/>
    </location>
</feature>
<accession>A0AAE9FDK3</accession>
<keyword evidence="1" id="KW-0812">Transmembrane</keyword>